<evidence type="ECO:0000256" key="1">
    <source>
        <dbReference type="ARBA" id="ARBA00001974"/>
    </source>
</evidence>
<accession>A0A813FGB5</accession>
<reference evidence="5" key="1">
    <citation type="submission" date="2021-02" db="EMBL/GenBank/DDBJ databases">
        <authorList>
            <person name="Dougan E. K."/>
            <person name="Rhodes N."/>
            <person name="Thang M."/>
            <person name="Chan C."/>
        </authorList>
    </citation>
    <scope>NUCLEOTIDE SEQUENCE</scope>
</reference>
<dbReference type="PANTHER" id="PTHR46496:SF1">
    <property type="entry name" value="ZEAXANTHIN EPOXIDASE, CHLOROPLASTIC"/>
    <property type="match status" value="1"/>
</dbReference>
<name>A0A813FGB5_POLGL</name>
<evidence type="ECO:0000256" key="2">
    <source>
        <dbReference type="ARBA" id="ARBA00022630"/>
    </source>
</evidence>
<dbReference type="Gene3D" id="3.30.9.30">
    <property type="match status" value="1"/>
</dbReference>
<protein>
    <submittedName>
        <fullName evidence="5">Uncharacterized protein</fullName>
    </submittedName>
</protein>
<organism evidence="5 6">
    <name type="scientific">Polarella glacialis</name>
    <name type="common">Dinoflagellate</name>
    <dbReference type="NCBI Taxonomy" id="89957"/>
    <lineage>
        <taxon>Eukaryota</taxon>
        <taxon>Sar</taxon>
        <taxon>Alveolata</taxon>
        <taxon>Dinophyceae</taxon>
        <taxon>Suessiales</taxon>
        <taxon>Suessiaceae</taxon>
        <taxon>Polarella</taxon>
    </lineage>
</organism>
<dbReference type="GO" id="GO:0016491">
    <property type="term" value="F:oxidoreductase activity"/>
    <property type="evidence" value="ECO:0007669"/>
    <property type="project" value="UniProtKB-KW"/>
</dbReference>
<comment type="caution">
    <text evidence="5">The sequence shown here is derived from an EMBL/GenBank/DDBJ whole genome shotgun (WGS) entry which is preliminary data.</text>
</comment>
<keyword evidence="4" id="KW-0560">Oxidoreductase</keyword>
<dbReference type="EMBL" id="CAJNNV010025112">
    <property type="protein sequence ID" value="CAE8612370.1"/>
    <property type="molecule type" value="Genomic_DNA"/>
</dbReference>
<keyword evidence="6" id="KW-1185">Reference proteome</keyword>
<gene>
    <name evidence="5" type="ORF">PGLA1383_LOCUS30165</name>
</gene>
<keyword evidence="2" id="KW-0285">Flavoprotein</keyword>
<evidence type="ECO:0000313" key="5">
    <source>
        <dbReference type="EMBL" id="CAE8612370.1"/>
    </source>
</evidence>
<evidence type="ECO:0000313" key="6">
    <source>
        <dbReference type="Proteomes" id="UP000654075"/>
    </source>
</evidence>
<dbReference type="PANTHER" id="PTHR46496">
    <property type="match status" value="1"/>
</dbReference>
<proteinExistence type="predicted"/>
<dbReference type="Proteomes" id="UP000654075">
    <property type="component" value="Unassembled WGS sequence"/>
</dbReference>
<evidence type="ECO:0000256" key="3">
    <source>
        <dbReference type="ARBA" id="ARBA00022827"/>
    </source>
</evidence>
<evidence type="ECO:0000256" key="4">
    <source>
        <dbReference type="ARBA" id="ARBA00023002"/>
    </source>
</evidence>
<dbReference type="OrthoDB" id="655030at2759"/>
<comment type="cofactor">
    <cofactor evidence="1">
        <name>FAD</name>
        <dbReference type="ChEBI" id="CHEBI:57692"/>
    </cofactor>
</comment>
<keyword evidence="3" id="KW-0274">FAD</keyword>
<sequence>MVLCADVTLELREASEVTSDVGDGRVQWYAFLALPPGSWKVGDSWEGSAVSKSEGSDVISYLKSLHKGWSSEVFEVLDNTRAESVEQRDLFDRWPEFFRSWADGNVVLVGDFGFLAQHQQQQVSGSCHG</sequence>
<dbReference type="AlphaFoldDB" id="A0A813FGB5"/>